<comment type="caution">
    <text evidence="2">The sequence shown here is derived from an EMBL/GenBank/DDBJ whole genome shotgun (WGS) entry which is preliminary data.</text>
</comment>
<feature type="compositionally biased region" description="Basic residues" evidence="1">
    <location>
        <begin position="63"/>
        <end position="78"/>
    </location>
</feature>
<sequence length="139" mass="15039">MGKEGRGYAKGISSEQEGTGRTRTSRRCAEQEEIVEAGSLGPSETRRISRLGRSRGLEEKGGMPKKKKKGRGKKKGVRLRTYGLGFGSTLTLPSSSGPNQGWASPESGLNLESQNRPDSAIPRFSPRFTYDSAFSDSPT</sequence>
<dbReference type="Proteomes" id="UP000197138">
    <property type="component" value="Unassembled WGS sequence"/>
</dbReference>
<gene>
    <name evidence="2" type="ORF">CDL15_Pgr017328</name>
</gene>
<reference evidence="3" key="1">
    <citation type="journal article" date="2017" name="Plant J.">
        <title>The pomegranate (Punica granatum L.) genome and the genomics of punicalagin biosynthesis.</title>
        <authorList>
            <person name="Qin G."/>
            <person name="Xu C."/>
            <person name="Ming R."/>
            <person name="Tang H."/>
            <person name="Guyot R."/>
            <person name="Kramer E.M."/>
            <person name="Hu Y."/>
            <person name="Yi X."/>
            <person name="Qi Y."/>
            <person name="Xu X."/>
            <person name="Gao Z."/>
            <person name="Pan H."/>
            <person name="Jian J."/>
            <person name="Tian Y."/>
            <person name="Yue Z."/>
            <person name="Xu Y."/>
        </authorList>
    </citation>
    <scope>NUCLEOTIDE SEQUENCE [LARGE SCALE GENOMIC DNA]</scope>
    <source>
        <strain evidence="3">cv. Dabenzi</strain>
    </source>
</reference>
<feature type="compositionally biased region" description="Polar residues" evidence="1">
    <location>
        <begin position="88"/>
        <end position="102"/>
    </location>
</feature>
<name>A0A218Y2V9_PUNGR</name>
<protein>
    <submittedName>
        <fullName evidence="2">Uncharacterized protein</fullName>
    </submittedName>
</protein>
<dbReference type="AlphaFoldDB" id="A0A218Y2V9"/>
<evidence type="ECO:0000313" key="3">
    <source>
        <dbReference type="Proteomes" id="UP000197138"/>
    </source>
</evidence>
<organism evidence="2 3">
    <name type="scientific">Punica granatum</name>
    <name type="common">Pomegranate</name>
    <dbReference type="NCBI Taxonomy" id="22663"/>
    <lineage>
        <taxon>Eukaryota</taxon>
        <taxon>Viridiplantae</taxon>
        <taxon>Streptophyta</taxon>
        <taxon>Embryophyta</taxon>
        <taxon>Tracheophyta</taxon>
        <taxon>Spermatophyta</taxon>
        <taxon>Magnoliopsida</taxon>
        <taxon>eudicotyledons</taxon>
        <taxon>Gunneridae</taxon>
        <taxon>Pentapetalae</taxon>
        <taxon>rosids</taxon>
        <taxon>malvids</taxon>
        <taxon>Myrtales</taxon>
        <taxon>Lythraceae</taxon>
        <taxon>Punica</taxon>
    </lineage>
</organism>
<evidence type="ECO:0000313" key="2">
    <source>
        <dbReference type="EMBL" id="OWM91410.1"/>
    </source>
</evidence>
<proteinExistence type="predicted"/>
<feature type="compositionally biased region" description="Polar residues" evidence="1">
    <location>
        <begin position="13"/>
        <end position="22"/>
    </location>
</feature>
<feature type="region of interest" description="Disordered" evidence="1">
    <location>
        <begin position="1"/>
        <end position="139"/>
    </location>
</feature>
<accession>A0A218Y2V9</accession>
<evidence type="ECO:0000256" key="1">
    <source>
        <dbReference type="SAM" id="MobiDB-lite"/>
    </source>
</evidence>
<dbReference type="EMBL" id="MTKT01000281">
    <property type="protein sequence ID" value="OWM91410.1"/>
    <property type="molecule type" value="Genomic_DNA"/>
</dbReference>